<dbReference type="EMBL" id="JAWWNJ010000127">
    <property type="protein sequence ID" value="KAK6987896.1"/>
    <property type="molecule type" value="Genomic_DNA"/>
</dbReference>
<evidence type="ECO:0000313" key="2">
    <source>
        <dbReference type="Proteomes" id="UP001362999"/>
    </source>
</evidence>
<gene>
    <name evidence="1" type="ORF">R3P38DRAFT_2805166</name>
</gene>
<proteinExistence type="predicted"/>
<sequence length="225" mass="25392">MTQDCIQNHTLVRFTTNRMLSRNHLQLVQGQKQKSTGNGSMTVNRANYMGIGGNLSWKIVTYFIVEDGGQSMRRKKRLRENDSSSAEPAKHNLLGISMTGCITYICCDEGQQRRLSSGCPDIMCPGNVSRGLEATIAIRIISSCLILLLKYFYPVAGFQWIQIVTVLHVLSARGLRTLNRMEFIACLPGFDWFGKSLGWPRETTKPSRIILIELERVKQEYAGKN</sequence>
<organism evidence="1 2">
    <name type="scientific">Favolaschia claudopus</name>
    <dbReference type="NCBI Taxonomy" id="2862362"/>
    <lineage>
        <taxon>Eukaryota</taxon>
        <taxon>Fungi</taxon>
        <taxon>Dikarya</taxon>
        <taxon>Basidiomycota</taxon>
        <taxon>Agaricomycotina</taxon>
        <taxon>Agaricomycetes</taxon>
        <taxon>Agaricomycetidae</taxon>
        <taxon>Agaricales</taxon>
        <taxon>Marasmiineae</taxon>
        <taxon>Mycenaceae</taxon>
        <taxon>Favolaschia</taxon>
    </lineage>
</organism>
<evidence type="ECO:0000313" key="1">
    <source>
        <dbReference type="EMBL" id="KAK6987896.1"/>
    </source>
</evidence>
<comment type="caution">
    <text evidence="1">The sequence shown here is derived from an EMBL/GenBank/DDBJ whole genome shotgun (WGS) entry which is preliminary data.</text>
</comment>
<dbReference type="Proteomes" id="UP001362999">
    <property type="component" value="Unassembled WGS sequence"/>
</dbReference>
<accession>A0AAV9ZNK9</accession>
<keyword evidence="2" id="KW-1185">Reference proteome</keyword>
<dbReference type="AlphaFoldDB" id="A0AAV9ZNK9"/>
<reference evidence="1 2" key="1">
    <citation type="journal article" date="2024" name="J Genomics">
        <title>Draft genome sequencing and assembly of Favolaschia claudopus CIRM-BRFM 2984 isolated from oak limbs.</title>
        <authorList>
            <person name="Navarro D."/>
            <person name="Drula E."/>
            <person name="Chaduli D."/>
            <person name="Cazenave R."/>
            <person name="Ahrendt S."/>
            <person name="Wang J."/>
            <person name="Lipzen A."/>
            <person name="Daum C."/>
            <person name="Barry K."/>
            <person name="Grigoriev I.V."/>
            <person name="Favel A."/>
            <person name="Rosso M.N."/>
            <person name="Martin F."/>
        </authorList>
    </citation>
    <scope>NUCLEOTIDE SEQUENCE [LARGE SCALE GENOMIC DNA]</scope>
    <source>
        <strain evidence="1 2">CIRM-BRFM 2984</strain>
    </source>
</reference>
<protein>
    <submittedName>
        <fullName evidence="1">Uncharacterized protein</fullName>
    </submittedName>
</protein>
<name>A0AAV9ZNK9_9AGAR</name>